<sequence>MKGKKQFLTENRKARHDYFFNEELEAGVVLKGWEVKSIKSGQIAMKEAYITFSNGECFIEGLSLTPVKGNAFITDEEKSRRKKLLLNKREISKLREKVQKDGITAIPYGLYLKNGLIKVMVVEAKGKKNHDKRQTVATRDWERSKARLLKSSL</sequence>
<dbReference type="InterPro" id="IPR020081">
    <property type="entry name" value="SsrA-bd_prot_CS"/>
</dbReference>
<accession>A0AAW8Q6K0</accession>
<dbReference type="PANTHER" id="PTHR30308">
    <property type="entry name" value="TMRNA-BINDING COMPONENT OF TRANS-TRANSLATION TAGGING COMPLEX"/>
    <property type="match status" value="1"/>
</dbReference>
<dbReference type="NCBIfam" id="NF003843">
    <property type="entry name" value="PRK05422.1"/>
    <property type="match status" value="1"/>
</dbReference>
<gene>
    <name evidence="3 4" type="primary">smpB</name>
    <name evidence="4" type="ORF">QX249_24510</name>
</gene>
<evidence type="ECO:0000256" key="2">
    <source>
        <dbReference type="ARBA" id="ARBA00022884"/>
    </source>
</evidence>
<dbReference type="SUPFAM" id="SSF74982">
    <property type="entry name" value="Small protein B (SmpB)"/>
    <property type="match status" value="1"/>
</dbReference>
<name>A0AAW8Q6K0_VIBPH</name>
<dbReference type="GO" id="GO:0005829">
    <property type="term" value="C:cytosol"/>
    <property type="evidence" value="ECO:0007669"/>
    <property type="project" value="TreeGrafter"/>
</dbReference>
<evidence type="ECO:0000313" key="4">
    <source>
        <dbReference type="EMBL" id="MDS1823807.1"/>
    </source>
</evidence>
<evidence type="ECO:0000256" key="3">
    <source>
        <dbReference type="HAMAP-Rule" id="MF_00023"/>
    </source>
</evidence>
<dbReference type="HAMAP" id="MF_00023">
    <property type="entry name" value="SmpB"/>
    <property type="match status" value="1"/>
</dbReference>
<dbReference type="RefSeq" id="WP_311020862.1">
    <property type="nucleotide sequence ID" value="NZ_JAUHGG010000012.1"/>
</dbReference>
<evidence type="ECO:0000256" key="1">
    <source>
        <dbReference type="ARBA" id="ARBA00022490"/>
    </source>
</evidence>
<dbReference type="PROSITE" id="PS01317">
    <property type="entry name" value="SSRP"/>
    <property type="match status" value="1"/>
</dbReference>
<dbReference type="Pfam" id="PF01668">
    <property type="entry name" value="SmpB"/>
    <property type="match status" value="1"/>
</dbReference>
<dbReference type="PANTHER" id="PTHR30308:SF2">
    <property type="entry name" value="SSRA-BINDING PROTEIN"/>
    <property type="match status" value="1"/>
</dbReference>
<dbReference type="GO" id="GO:0003723">
    <property type="term" value="F:RNA binding"/>
    <property type="evidence" value="ECO:0007669"/>
    <property type="project" value="UniProtKB-UniRule"/>
</dbReference>
<protein>
    <recommendedName>
        <fullName evidence="3">SsrA-binding protein</fullName>
    </recommendedName>
    <alternativeName>
        <fullName evidence="3">Small protein B</fullName>
    </alternativeName>
</protein>
<dbReference type="Gene3D" id="2.40.280.10">
    <property type="match status" value="1"/>
</dbReference>
<dbReference type="GO" id="GO:0070929">
    <property type="term" value="P:trans-translation"/>
    <property type="evidence" value="ECO:0007669"/>
    <property type="project" value="UniProtKB-UniRule"/>
</dbReference>
<reference evidence="4" key="1">
    <citation type="submission" date="2023-06" db="EMBL/GenBank/DDBJ databases">
        <title>Genomic Diversity of Vibrio spp. and Metagenomic Analysis of Pathogens in Florida Gulf Coastal Waters Following Hurricane Ian.</title>
        <authorList>
            <person name="Brumfield K.D."/>
        </authorList>
    </citation>
    <scope>NUCLEOTIDE SEQUENCE</scope>
    <source>
        <strain evidence="4">WBS2B-138</strain>
    </source>
</reference>
<dbReference type="Proteomes" id="UP001253193">
    <property type="component" value="Unassembled WGS sequence"/>
</dbReference>
<dbReference type="AlphaFoldDB" id="A0AAW8Q6K0"/>
<dbReference type="CDD" id="cd09294">
    <property type="entry name" value="SmpB"/>
    <property type="match status" value="1"/>
</dbReference>
<dbReference type="EMBL" id="JAUHGG010000012">
    <property type="protein sequence ID" value="MDS1823807.1"/>
    <property type="molecule type" value="Genomic_DNA"/>
</dbReference>
<dbReference type="NCBIfam" id="TIGR00086">
    <property type="entry name" value="smpB"/>
    <property type="match status" value="1"/>
</dbReference>
<comment type="similarity">
    <text evidence="3">Belongs to the SmpB family.</text>
</comment>
<comment type="subcellular location">
    <subcellularLocation>
        <location evidence="3">Cytoplasm</location>
    </subcellularLocation>
    <text evidence="3">The tmRNA-SmpB complex associates with stalled 70S ribosomes.</text>
</comment>
<comment type="function">
    <text evidence="3">Required for rescue of stalled ribosomes mediated by trans-translation. Binds to transfer-messenger RNA (tmRNA), required for stable association of tmRNA with ribosomes. tmRNA and SmpB together mimic tRNA shape, replacing the anticodon stem-loop with SmpB. tmRNA is encoded by the ssrA gene; the 2 termini fold to resemble tRNA(Ala) and it encodes a 'tag peptide', a short internal open reading frame. During trans-translation Ala-aminoacylated tmRNA acts like a tRNA, entering the A-site of stalled ribosomes, displacing the stalled mRNA. The ribosome then switches to translate the ORF on the tmRNA; the nascent peptide is terminated with the 'tag peptide' encoded by the tmRNA and targeted for degradation. The ribosome is freed to recommence translation, which seems to be the essential function of trans-translation.</text>
</comment>
<keyword evidence="2 3" id="KW-0694">RNA-binding</keyword>
<dbReference type="InterPro" id="IPR000037">
    <property type="entry name" value="SsrA-bd_prot"/>
</dbReference>
<organism evidence="4 5">
    <name type="scientific">Vibrio parahaemolyticus</name>
    <dbReference type="NCBI Taxonomy" id="670"/>
    <lineage>
        <taxon>Bacteria</taxon>
        <taxon>Pseudomonadati</taxon>
        <taxon>Pseudomonadota</taxon>
        <taxon>Gammaproteobacteria</taxon>
        <taxon>Vibrionales</taxon>
        <taxon>Vibrionaceae</taxon>
        <taxon>Vibrio</taxon>
    </lineage>
</organism>
<keyword evidence="1 3" id="KW-0963">Cytoplasm</keyword>
<proteinExistence type="inferred from homology"/>
<comment type="caution">
    <text evidence="4">The sequence shown here is derived from an EMBL/GenBank/DDBJ whole genome shotgun (WGS) entry which is preliminary data.</text>
</comment>
<evidence type="ECO:0000313" key="5">
    <source>
        <dbReference type="Proteomes" id="UP001253193"/>
    </source>
</evidence>
<dbReference type="GO" id="GO:0070930">
    <property type="term" value="P:trans-translation-dependent protein tagging"/>
    <property type="evidence" value="ECO:0007669"/>
    <property type="project" value="TreeGrafter"/>
</dbReference>
<dbReference type="InterPro" id="IPR023620">
    <property type="entry name" value="SmpB"/>
</dbReference>